<keyword evidence="6" id="KW-0406">Ion transport</keyword>
<dbReference type="InParanoid" id="E9GL11"/>
<dbReference type="PhylomeDB" id="E9GL11"/>
<evidence type="ECO:0000256" key="5">
    <source>
        <dbReference type="ARBA" id="ARBA00034769"/>
    </source>
</evidence>
<dbReference type="Proteomes" id="UP000000305">
    <property type="component" value="Unassembled WGS sequence"/>
</dbReference>
<dbReference type="HOGENOM" id="CLU_018069_8_0_1"/>
<accession>E9GL11</accession>
<proteinExistence type="inferred from homology"/>
<keyword evidence="6" id="KW-1003">Cell membrane</keyword>
<keyword evidence="2 6" id="KW-0812">Transmembrane</keyword>
<comment type="similarity">
    <text evidence="5 6">Belongs to the anion channel-forming bestrophin (TC 1.A.46) family. Calcium-sensitive chloride channel subfamily.</text>
</comment>
<dbReference type="EMBL" id="GL732550">
    <property type="protein sequence ID" value="EFX79873.1"/>
    <property type="molecule type" value="Genomic_DNA"/>
</dbReference>
<dbReference type="GO" id="GO:0034707">
    <property type="term" value="C:chloride channel complex"/>
    <property type="evidence" value="ECO:0007669"/>
    <property type="project" value="UniProtKB-KW"/>
</dbReference>
<evidence type="ECO:0000256" key="2">
    <source>
        <dbReference type="ARBA" id="ARBA00022692"/>
    </source>
</evidence>
<evidence type="ECO:0000256" key="6">
    <source>
        <dbReference type="RuleBase" id="RU363126"/>
    </source>
</evidence>
<evidence type="ECO:0000256" key="4">
    <source>
        <dbReference type="ARBA" id="ARBA00023136"/>
    </source>
</evidence>
<dbReference type="GO" id="GO:0005886">
    <property type="term" value="C:plasma membrane"/>
    <property type="evidence" value="ECO:0000318"/>
    <property type="project" value="GO_Central"/>
</dbReference>
<dbReference type="eggNOG" id="KOG3547">
    <property type="taxonomic scope" value="Eukaryota"/>
</dbReference>
<dbReference type="AlphaFoldDB" id="E9GL11"/>
<gene>
    <name evidence="7" type="ORF">DAPPUDRAFT_319212</name>
</gene>
<keyword evidence="3 6" id="KW-1133">Transmembrane helix</keyword>
<dbReference type="Pfam" id="PF01062">
    <property type="entry name" value="Bestrophin"/>
    <property type="match status" value="1"/>
</dbReference>
<feature type="transmembrane region" description="Helical" evidence="6">
    <location>
        <begin position="305"/>
        <end position="327"/>
    </location>
</feature>
<keyword evidence="6" id="KW-0813">Transport</keyword>
<evidence type="ECO:0000256" key="3">
    <source>
        <dbReference type="ARBA" id="ARBA00022989"/>
    </source>
</evidence>
<dbReference type="InterPro" id="IPR000615">
    <property type="entry name" value="Bestrophin"/>
</dbReference>
<organism evidence="7 8">
    <name type="scientific">Daphnia pulex</name>
    <name type="common">Water flea</name>
    <dbReference type="NCBI Taxonomy" id="6669"/>
    <lineage>
        <taxon>Eukaryota</taxon>
        <taxon>Metazoa</taxon>
        <taxon>Ecdysozoa</taxon>
        <taxon>Arthropoda</taxon>
        <taxon>Crustacea</taxon>
        <taxon>Branchiopoda</taxon>
        <taxon>Diplostraca</taxon>
        <taxon>Cladocera</taxon>
        <taxon>Anomopoda</taxon>
        <taxon>Daphniidae</taxon>
        <taxon>Daphnia</taxon>
    </lineage>
</organism>
<comment type="subcellular location">
    <subcellularLocation>
        <location evidence="6">Cell membrane</location>
        <topology evidence="6">Multi-pass membrane protein</topology>
    </subcellularLocation>
    <subcellularLocation>
        <location evidence="1">Membrane</location>
    </subcellularLocation>
</comment>
<feature type="transmembrane region" description="Helical" evidence="6">
    <location>
        <begin position="141"/>
        <end position="158"/>
    </location>
</feature>
<evidence type="ECO:0000313" key="8">
    <source>
        <dbReference type="Proteomes" id="UP000000305"/>
    </source>
</evidence>
<evidence type="ECO:0000256" key="1">
    <source>
        <dbReference type="ARBA" id="ARBA00004370"/>
    </source>
</evidence>
<feature type="transmembrane region" description="Helical" evidence="6">
    <location>
        <begin position="103"/>
        <end position="121"/>
    </location>
</feature>
<dbReference type="PANTHER" id="PTHR10736:SF0">
    <property type="entry name" value="BESTROPHIN HOMOLOG"/>
    <property type="match status" value="1"/>
</dbReference>
<sequence length="424" mass="48502">MIYNTRKHTRSVPMLSGTGRDVQIIVYESGLSRIVRVIVLTNENSVTNSTMLKSVGNLERTVSQVPSVIAFNQIAPEANSIGESIRVLLRWRGSIYKKIWKQLLVYYLLYYMLTILHNFVLDEDGKTAFVALAKYCNKNSNSINLMIMLTFFTTTAMQRLFALQTMIPGTAKVITFFILSLKQNLPEGPVIVEQFARWAVLAWILTFRVVCKPLRKMFPDMISLQMAGIIKEKERIILERVETERNKTPRALMVIDWMFLLLKECSIHNRFMENSNFLKCADAVMVFKKNCGNTIKIATKNIPCALIQAVIIVVYTYGLVTLMARNVEEASSCEFLEVVVNYFPVIPSMQFFIFLIWLNFGRVAVNPFGADEDDIDVKLLLENHIQDSIRLTHLYTQDLEHVFGAMPGKQYHELSSVQTNALPI</sequence>
<keyword evidence="8" id="KW-1185">Reference proteome</keyword>
<keyword evidence="6" id="KW-0868">Chloride</keyword>
<keyword evidence="4 6" id="KW-0472">Membrane</keyword>
<dbReference type="InterPro" id="IPR021134">
    <property type="entry name" value="Bestrophin-like"/>
</dbReference>
<reference evidence="7 8" key="1">
    <citation type="journal article" date="2011" name="Science">
        <title>The ecoresponsive genome of Daphnia pulex.</title>
        <authorList>
            <person name="Colbourne J.K."/>
            <person name="Pfrender M.E."/>
            <person name="Gilbert D."/>
            <person name="Thomas W.K."/>
            <person name="Tucker A."/>
            <person name="Oakley T.H."/>
            <person name="Tokishita S."/>
            <person name="Aerts A."/>
            <person name="Arnold G.J."/>
            <person name="Basu M.K."/>
            <person name="Bauer D.J."/>
            <person name="Caceres C.E."/>
            <person name="Carmel L."/>
            <person name="Casola C."/>
            <person name="Choi J.H."/>
            <person name="Detter J.C."/>
            <person name="Dong Q."/>
            <person name="Dusheyko S."/>
            <person name="Eads B.D."/>
            <person name="Frohlich T."/>
            <person name="Geiler-Samerotte K.A."/>
            <person name="Gerlach D."/>
            <person name="Hatcher P."/>
            <person name="Jogdeo S."/>
            <person name="Krijgsveld J."/>
            <person name="Kriventseva E.V."/>
            <person name="Kultz D."/>
            <person name="Laforsch C."/>
            <person name="Lindquist E."/>
            <person name="Lopez J."/>
            <person name="Manak J.R."/>
            <person name="Muller J."/>
            <person name="Pangilinan J."/>
            <person name="Patwardhan R.P."/>
            <person name="Pitluck S."/>
            <person name="Pritham E.J."/>
            <person name="Rechtsteiner A."/>
            <person name="Rho M."/>
            <person name="Rogozin I.B."/>
            <person name="Sakarya O."/>
            <person name="Salamov A."/>
            <person name="Schaack S."/>
            <person name="Shapiro H."/>
            <person name="Shiga Y."/>
            <person name="Skalitzky C."/>
            <person name="Smith Z."/>
            <person name="Souvorov A."/>
            <person name="Sung W."/>
            <person name="Tang Z."/>
            <person name="Tsuchiya D."/>
            <person name="Tu H."/>
            <person name="Vos H."/>
            <person name="Wang M."/>
            <person name="Wolf Y.I."/>
            <person name="Yamagata H."/>
            <person name="Yamada T."/>
            <person name="Ye Y."/>
            <person name="Shaw J.R."/>
            <person name="Andrews J."/>
            <person name="Crease T.J."/>
            <person name="Tang H."/>
            <person name="Lucas S.M."/>
            <person name="Robertson H.M."/>
            <person name="Bork P."/>
            <person name="Koonin E.V."/>
            <person name="Zdobnov E.M."/>
            <person name="Grigoriev I.V."/>
            <person name="Lynch M."/>
            <person name="Boore J.L."/>
        </authorList>
    </citation>
    <scope>NUCLEOTIDE SEQUENCE [LARGE SCALE GENOMIC DNA]</scope>
</reference>
<evidence type="ECO:0000313" key="7">
    <source>
        <dbReference type="EMBL" id="EFX79873.1"/>
    </source>
</evidence>
<comment type="function">
    <text evidence="6">Forms chloride channels.</text>
</comment>
<protein>
    <recommendedName>
        <fullName evidence="6">Bestrophin homolog</fullName>
    </recommendedName>
</protein>
<dbReference type="OrthoDB" id="6348725at2759"/>
<feature type="transmembrane region" description="Helical" evidence="6">
    <location>
        <begin position="339"/>
        <end position="358"/>
    </location>
</feature>
<dbReference type="GO" id="GO:0005254">
    <property type="term" value="F:chloride channel activity"/>
    <property type="evidence" value="ECO:0000318"/>
    <property type="project" value="GO_Central"/>
</dbReference>
<dbReference type="GO" id="GO:1902476">
    <property type="term" value="P:chloride transmembrane transport"/>
    <property type="evidence" value="ECO:0000318"/>
    <property type="project" value="GO_Central"/>
</dbReference>
<name>E9GL11_DAPPU</name>
<dbReference type="PANTHER" id="PTHR10736">
    <property type="entry name" value="BESTROPHIN"/>
    <property type="match status" value="1"/>
</dbReference>
<dbReference type="KEGG" id="dpx:DAPPUDRAFT_319212"/>
<keyword evidence="6" id="KW-0869">Chloride channel</keyword>
<keyword evidence="6" id="KW-0407">Ion channel</keyword>